<proteinExistence type="predicted"/>
<sequence length="173" mass="19072">MNLIVEFHPEVRLAARAVYRRSELALEYAREPTPAAPERSGIQANVDAALGITSPKWLAIADTLVMVFSGSDASLTAFDAYTNIDLWTRTTELATPEVVGGGKVRLSEPPSDTDRIDMGVVPSFQYSERQARLRIDFGRQRHGIRHYAVSDCLIVGIDDNGLATLELSNLRVE</sequence>
<accession>A0ABT5F8Y8</accession>
<organism evidence="1 2">
    <name type="scientific">Polyangium mundeleinium</name>
    <dbReference type="NCBI Taxonomy" id="2995306"/>
    <lineage>
        <taxon>Bacteria</taxon>
        <taxon>Pseudomonadati</taxon>
        <taxon>Myxococcota</taxon>
        <taxon>Polyangia</taxon>
        <taxon>Polyangiales</taxon>
        <taxon>Polyangiaceae</taxon>
        <taxon>Polyangium</taxon>
    </lineage>
</organism>
<dbReference type="Proteomes" id="UP001221411">
    <property type="component" value="Unassembled WGS sequence"/>
</dbReference>
<dbReference type="EMBL" id="JAQNDO010000001">
    <property type="protein sequence ID" value="MDC0749637.1"/>
    <property type="molecule type" value="Genomic_DNA"/>
</dbReference>
<protein>
    <submittedName>
        <fullName evidence="1">Uncharacterized protein</fullName>
    </submittedName>
</protein>
<name>A0ABT5F8Y8_9BACT</name>
<keyword evidence="2" id="KW-1185">Reference proteome</keyword>
<evidence type="ECO:0000313" key="1">
    <source>
        <dbReference type="EMBL" id="MDC0749637.1"/>
    </source>
</evidence>
<gene>
    <name evidence="1" type="ORF">POL67_50365</name>
</gene>
<dbReference type="RefSeq" id="WP_271929708.1">
    <property type="nucleotide sequence ID" value="NZ_JAQNDO010000001.1"/>
</dbReference>
<evidence type="ECO:0000313" key="2">
    <source>
        <dbReference type="Proteomes" id="UP001221411"/>
    </source>
</evidence>
<reference evidence="1 2" key="1">
    <citation type="submission" date="2022-11" db="EMBL/GenBank/DDBJ databases">
        <title>Minimal conservation of predation-associated metabolite biosynthetic gene clusters underscores biosynthetic potential of Myxococcota including descriptions for ten novel species: Archangium lansinium sp. nov., Myxococcus landrumus sp. nov., Nannocystis bai.</title>
        <authorList>
            <person name="Ahearne A."/>
            <person name="Stevens C."/>
            <person name="Dowd S."/>
        </authorList>
    </citation>
    <scope>NUCLEOTIDE SEQUENCE [LARGE SCALE GENOMIC DNA]</scope>
    <source>
        <strain evidence="1 2">RJM3</strain>
    </source>
</reference>
<comment type="caution">
    <text evidence="1">The sequence shown here is derived from an EMBL/GenBank/DDBJ whole genome shotgun (WGS) entry which is preliminary data.</text>
</comment>